<feature type="compositionally biased region" description="Polar residues" evidence="1">
    <location>
        <begin position="317"/>
        <end position="330"/>
    </location>
</feature>
<reference evidence="4 5" key="1">
    <citation type="journal article" date="2021" name="bioRxiv">
        <title>Chromosome-scale and haplotype-resolved genome assembly of a tetraploid potato cultivar.</title>
        <authorList>
            <person name="Sun H."/>
            <person name="Jiao W.-B."/>
            <person name="Krause K."/>
            <person name="Campoy J.A."/>
            <person name="Goel M."/>
            <person name="Folz-Donahue K."/>
            <person name="Kukat C."/>
            <person name="Huettel B."/>
            <person name="Schneeberger K."/>
        </authorList>
    </citation>
    <scope>NUCLEOTIDE SEQUENCE [LARGE SCALE GENOMIC DNA]</scope>
    <source>
        <strain evidence="4">SolTubOtavaFocal</strain>
        <tissue evidence="4">Leaves</tissue>
    </source>
</reference>
<evidence type="ECO:0000259" key="3">
    <source>
        <dbReference type="Pfam" id="PF14111"/>
    </source>
</evidence>
<dbReference type="Pfam" id="PF14111">
    <property type="entry name" value="DUF4283"/>
    <property type="match status" value="1"/>
</dbReference>
<proteinExistence type="predicted"/>
<protein>
    <recommendedName>
        <fullName evidence="6">Reverse transcriptase domain-containing protein</fullName>
    </recommendedName>
</protein>
<dbReference type="Gene3D" id="3.60.10.10">
    <property type="entry name" value="Endonuclease/exonuclease/phosphatase"/>
    <property type="match status" value="1"/>
</dbReference>
<dbReference type="EMBL" id="JAIVGD010000028">
    <property type="protein sequence ID" value="KAH0737796.1"/>
    <property type="molecule type" value="Genomic_DNA"/>
</dbReference>
<dbReference type="Pfam" id="PF00078">
    <property type="entry name" value="RVT_1"/>
    <property type="match status" value="1"/>
</dbReference>
<comment type="caution">
    <text evidence="4">The sequence shown here is derived from an EMBL/GenBank/DDBJ whole genome shotgun (WGS) entry which is preliminary data.</text>
</comment>
<evidence type="ECO:0008006" key="6">
    <source>
        <dbReference type="Google" id="ProtNLM"/>
    </source>
</evidence>
<dbReference type="InterPro" id="IPR025558">
    <property type="entry name" value="DUF4283"/>
</dbReference>
<dbReference type="PANTHER" id="PTHR33116">
    <property type="entry name" value="REVERSE TRANSCRIPTASE ZINC-BINDING DOMAIN-CONTAINING PROTEIN-RELATED-RELATED"/>
    <property type="match status" value="1"/>
</dbReference>
<keyword evidence="5" id="KW-1185">Reference proteome</keyword>
<evidence type="ECO:0000256" key="1">
    <source>
        <dbReference type="SAM" id="MobiDB-lite"/>
    </source>
</evidence>
<feature type="region of interest" description="Disordered" evidence="1">
    <location>
        <begin position="313"/>
        <end position="340"/>
    </location>
</feature>
<feature type="domain" description="DUF4283" evidence="3">
    <location>
        <begin position="33"/>
        <end position="116"/>
    </location>
</feature>
<accession>A0ABQ7TTB7</accession>
<evidence type="ECO:0000313" key="4">
    <source>
        <dbReference type="EMBL" id="KAH0737796.1"/>
    </source>
</evidence>
<gene>
    <name evidence="4" type="ORF">KY290_036501</name>
</gene>
<dbReference type="InterPro" id="IPR000477">
    <property type="entry name" value="RT_dom"/>
</dbReference>
<feature type="domain" description="Reverse transcriptase" evidence="2">
    <location>
        <begin position="646"/>
        <end position="757"/>
    </location>
</feature>
<evidence type="ECO:0000259" key="2">
    <source>
        <dbReference type="Pfam" id="PF00078"/>
    </source>
</evidence>
<sequence>MTEEIIERLHQFTLTEEEKETVSIEISDVLSSTNDCEVSLFGKVVSDKKVDLQGVKNTMPVAWGNPTGLQIKEIGWNFFQFKFKDKEGMNKVLFGTPWLYDKFLLNIQIWEPGLKSTSSIFNVCELWVQVWNIPLHWMSMDVGRKIGNALGGIVDIVIPENGSKEGQYIRPKARMNITKPLPRGHNEKTCAHRAKDVQDGTVKTDQFGIWLKAENHASFSEKHRQQGTNSTNGSPVVNGRRVERIVNRKEITGLSWKDNDVLNREDSNQMQPMEVTNYGSHGKEFGGGRNNVGEDNYVGITTSSKHVLNMASKKNDMSSQTSANANMSDGTTREKDDTTQINSKEVQDNIHQVLTAPEMMDVHTKTTTEQEDKDQNDTSNATLDEGVVLAECMQYIREKRKGDTELPSDIIFLSETKNKDIIVKRVQRQLNMPYATIVDPVGLSGGLSLFWNDKVQEVGGRSREVASFKDFKNFLWNLGAVDLGFKGKPWTWWCFRENDGIIQERLDRAIVSPGWRLEFHLAQIIHLNTEASDHSALLLNTDPKPIRKKRRFYFDKRWSEKDAVNNLVTRSWQEQVDGFEQSKVSFKLKKCRASLMSWLRRGKGNSKQRIIGIKSQIDKLKNDPDHFDLPKLRLLRKELGSRHIVDNVVLAHECIHVLKNKRRGNDKFMALKLDMAKAYDRVEWIYVQSLLLKMGFHDTFISWIMQCITTPTYKFNINGEIVGAVRPSRGLRQGDPLFPYLFILCAEGLSRLLNQAKEQGELRRISLRRGGPTSYDVTITLARDGIVVFTDAGLQREKGKASIGMAAIDSCGHLLHAFGTPIQFVGKAITAEALAIREVVQRALQKGWSKTDPEVIAKLFVDYYIELLGKKCSQRMRAYGNFLKNGHCLRVDQQVELLQAYTPKNIKTAMFQIDTNKSPGSYGYGSGFFKSAWDIVGTDITDAILEFFRNGKLLRQLNTTNIALIPKVTAPESANQFRPISSFCPRKVYGTQYHDTSRLDVTLWEENHTKMLDEIDLRKAYDVMICRGDAGSVTKVMEALTHFSEVIGLVANVDKPGVDDGTQGQLLEMTGFTLGQLPIRYLGLPLSSKKWTRVDSQQLIMKITNRINTRYSKLLSYAARIQVVTVVLFSIHSFCVHPSQEYPQGG</sequence>
<dbReference type="SUPFAM" id="SSF56219">
    <property type="entry name" value="DNase I-like"/>
    <property type="match status" value="1"/>
</dbReference>
<dbReference type="InterPro" id="IPR036691">
    <property type="entry name" value="Endo/exonu/phosph_ase_sf"/>
</dbReference>
<organism evidence="4 5">
    <name type="scientific">Solanum tuberosum</name>
    <name type="common">Potato</name>
    <dbReference type="NCBI Taxonomy" id="4113"/>
    <lineage>
        <taxon>Eukaryota</taxon>
        <taxon>Viridiplantae</taxon>
        <taxon>Streptophyta</taxon>
        <taxon>Embryophyta</taxon>
        <taxon>Tracheophyta</taxon>
        <taxon>Spermatophyta</taxon>
        <taxon>Magnoliopsida</taxon>
        <taxon>eudicotyledons</taxon>
        <taxon>Gunneridae</taxon>
        <taxon>Pentapetalae</taxon>
        <taxon>asterids</taxon>
        <taxon>lamiids</taxon>
        <taxon>Solanales</taxon>
        <taxon>Solanaceae</taxon>
        <taxon>Solanoideae</taxon>
        <taxon>Solaneae</taxon>
        <taxon>Solanum</taxon>
    </lineage>
</organism>
<evidence type="ECO:0000313" key="5">
    <source>
        <dbReference type="Proteomes" id="UP000826656"/>
    </source>
</evidence>
<dbReference type="PANTHER" id="PTHR33116:SF84">
    <property type="entry name" value="RNA-DIRECTED DNA POLYMERASE"/>
    <property type="match status" value="1"/>
</dbReference>
<dbReference type="Proteomes" id="UP000826656">
    <property type="component" value="Unassembled WGS sequence"/>
</dbReference>
<name>A0ABQ7TTB7_SOLTU</name>